<dbReference type="OrthoDB" id="5460360at2"/>
<evidence type="ECO:0000256" key="1">
    <source>
        <dbReference type="SAM" id="Phobius"/>
    </source>
</evidence>
<feature type="transmembrane region" description="Helical" evidence="1">
    <location>
        <begin position="28"/>
        <end position="45"/>
    </location>
</feature>
<feature type="transmembrane region" description="Helical" evidence="1">
    <location>
        <begin position="142"/>
        <end position="160"/>
    </location>
</feature>
<evidence type="ECO:0000313" key="2">
    <source>
        <dbReference type="EMBL" id="RLY05387.1"/>
    </source>
</evidence>
<sequence length="352" mass="37883">MQALLITVLVGTLGGFVAKKLKFPAPFMIGSMIAVAIVSIATGSMETTKAMKIFAQIVSGAYIGQNIKKEDLSNLPKLGKVIAILMGIFTINMVIMGIIFMTFFDMTPVTAFLSCLPGGIMDVSLMAVDMGAQSDIVATIQTARLMGILLILPLWISFWVKRFAGIPKTSETPKSSLKKASLKLPAKQQWMNNLFILAVATIGGFIGLWLDIPVGALIFALIFSSTLKIKFNTVQLTSGIRYTAQIFAGSIIGTSFTQDSLRQMLHLIVPVILLLASYLLINVAFGFWMARTGILDLQSALFASSPAGATDLTLMAGDLGGDMPKIAGIQISRILYTVVIMPLLVKALLTFF</sequence>
<feature type="transmembrane region" description="Helical" evidence="1">
    <location>
        <begin position="264"/>
        <end position="288"/>
    </location>
</feature>
<dbReference type="Proteomes" id="UP000279194">
    <property type="component" value="Unassembled WGS sequence"/>
</dbReference>
<organism evidence="2 3">
    <name type="scientific">Streptococcus hillyeri</name>
    <dbReference type="NCBI Taxonomy" id="2282420"/>
    <lineage>
        <taxon>Bacteria</taxon>
        <taxon>Bacillati</taxon>
        <taxon>Bacillota</taxon>
        <taxon>Bacilli</taxon>
        <taxon>Lactobacillales</taxon>
        <taxon>Streptococcaceae</taxon>
        <taxon>Streptococcus</taxon>
    </lineage>
</organism>
<feature type="transmembrane region" description="Helical" evidence="1">
    <location>
        <begin position="334"/>
        <end position="351"/>
    </location>
</feature>
<dbReference type="GO" id="GO:0010468">
    <property type="term" value="P:regulation of gene expression"/>
    <property type="evidence" value="ECO:0007669"/>
    <property type="project" value="InterPro"/>
</dbReference>
<reference evidence="2 3" key="1">
    <citation type="submission" date="2018-10" db="EMBL/GenBank/DDBJ databases">
        <title>Streptococcus hillyeri sp. nov., isolated from equine tracheal sample.</title>
        <authorList>
            <person name="Macfadyen A.C."/>
            <person name="Waller A."/>
            <person name="Paterson G.K."/>
        </authorList>
    </citation>
    <scope>NUCLEOTIDE SEQUENCE [LARGE SCALE GENOMIC DNA]</scope>
    <source>
        <strain evidence="2 3">28462</strain>
    </source>
</reference>
<keyword evidence="2" id="KW-0560">Oxidoreductase</keyword>
<keyword evidence="1" id="KW-0472">Membrane</keyword>
<dbReference type="PIRSF" id="PIRSF038991">
    <property type="entry name" value="Protein_AbrB"/>
    <property type="match status" value="1"/>
</dbReference>
<protein>
    <submittedName>
        <fullName evidence="2">Ammonia monooxygenase</fullName>
    </submittedName>
</protein>
<keyword evidence="1" id="KW-0812">Transmembrane</keyword>
<keyword evidence="1" id="KW-1133">Transmembrane helix</keyword>
<dbReference type="RefSeq" id="WP_121834511.1">
    <property type="nucleotide sequence ID" value="NZ_CP163513.1"/>
</dbReference>
<dbReference type="PANTHER" id="PTHR38457">
    <property type="entry name" value="REGULATOR ABRB-RELATED"/>
    <property type="match status" value="1"/>
</dbReference>
<name>A0A3L9DZX1_9STRE</name>
<dbReference type="PANTHER" id="PTHR38457:SF1">
    <property type="entry name" value="REGULATOR ABRB-RELATED"/>
    <property type="match status" value="1"/>
</dbReference>
<dbReference type="AlphaFoldDB" id="A0A3L9DZX1"/>
<dbReference type="InterPro" id="IPR007820">
    <property type="entry name" value="AbrB_fam"/>
</dbReference>
<dbReference type="EMBL" id="RCVM01000001">
    <property type="protein sequence ID" value="RLY05387.1"/>
    <property type="molecule type" value="Genomic_DNA"/>
</dbReference>
<accession>A0A3L9DZX1</accession>
<dbReference type="GO" id="GO:0016020">
    <property type="term" value="C:membrane"/>
    <property type="evidence" value="ECO:0007669"/>
    <property type="project" value="InterPro"/>
</dbReference>
<feature type="transmembrane region" description="Helical" evidence="1">
    <location>
        <begin position="239"/>
        <end position="258"/>
    </location>
</feature>
<keyword evidence="3" id="KW-1185">Reference proteome</keyword>
<keyword evidence="2" id="KW-0503">Monooxygenase</keyword>
<feature type="transmembrane region" description="Helical" evidence="1">
    <location>
        <begin position="194"/>
        <end position="227"/>
    </location>
</feature>
<dbReference type="Pfam" id="PF05145">
    <property type="entry name" value="AbrB"/>
    <property type="match status" value="2"/>
</dbReference>
<feature type="transmembrane region" description="Helical" evidence="1">
    <location>
        <begin position="81"/>
        <end position="104"/>
    </location>
</feature>
<dbReference type="InterPro" id="IPR017516">
    <property type="entry name" value="AbrB_dup"/>
</dbReference>
<comment type="caution">
    <text evidence="2">The sequence shown here is derived from an EMBL/GenBank/DDBJ whole genome shotgun (WGS) entry which is preliminary data.</text>
</comment>
<dbReference type="NCBIfam" id="TIGR03082">
    <property type="entry name" value="Gneg_AbrB_dup"/>
    <property type="match status" value="1"/>
</dbReference>
<proteinExistence type="predicted"/>
<dbReference type="GO" id="GO:0004497">
    <property type="term" value="F:monooxygenase activity"/>
    <property type="evidence" value="ECO:0007669"/>
    <property type="project" value="UniProtKB-KW"/>
</dbReference>
<evidence type="ECO:0000313" key="3">
    <source>
        <dbReference type="Proteomes" id="UP000279194"/>
    </source>
</evidence>
<gene>
    <name evidence="2" type="ORF">EAF07_01435</name>
</gene>